<feature type="compositionally biased region" description="Polar residues" evidence="1">
    <location>
        <begin position="1"/>
        <end position="10"/>
    </location>
</feature>
<keyword evidence="3" id="KW-1185">Reference proteome</keyword>
<sequence length="123" mass="13592">MEIPSNNGASSPLRGEVLRRNRAGKGGRGGSYKLRVRISQGKGMVGRVIEPGLGTNDLLQAQEKAIAILLTLQQAGYLQRPPEYVFTLGGYEVSYERLLAWKDELRREVRRASRGSRSSSGEF</sequence>
<accession>A0A1H6LYX4</accession>
<feature type="region of interest" description="Disordered" evidence="1">
    <location>
        <begin position="1"/>
        <end position="31"/>
    </location>
</feature>
<dbReference type="RefSeq" id="WP_067774390.1">
    <property type="nucleotide sequence ID" value="NZ_JACVVN010000012.1"/>
</dbReference>
<dbReference type="AlphaFoldDB" id="A0A1H6LYX4"/>
<name>A0A1H6LYX4_9BACT</name>
<organism evidence="2 3">
    <name type="scientific">Akkermansia glycaniphila</name>
    <dbReference type="NCBI Taxonomy" id="1679444"/>
    <lineage>
        <taxon>Bacteria</taxon>
        <taxon>Pseudomonadati</taxon>
        <taxon>Verrucomicrobiota</taxon>
        <taxon>Verrucomicrobiia</taxon>
        <taxon>Verrucomicrobiales</taxon>
        <taxon>Akkermansiaceae</taxon>
        <taxon>Akkermansia</taxon>
    </lineage>
</organism>
<protein>
    <submittedName>
        <fullName evidence="2">Uncharacterized protein</fullName>
    </submittedName>
</protein>
<dbReference type="EMBL" id="LT629973">
    <property type="protein sequence ID" value="SEH90776.1"/>
    <property type="molecule type" value="Genomic_DNA"/>
</dbReference>
<proteinExistence type="predicted"/>
<dbReference type="KEGG" id="agl:PYTT_1610"/>
<evidence type="ECO:0000313" key="3">
    <source>
        <dbReference type="Proteomes" id="UP000176204"/>
    </source>
</evidence>
<dbReference type="Proteomes" id="UP000176204">
    <property type="component" value="Chromosome I"/>
</dbReference>
<reference evidence="3" key="1">
    <citation type="submission" date="2016-09" db="EMBL/GenBank/DDBJ databases">
        <authorList>
            <person name="Koehorst J."/>
        </authorList>
    </citation>
    <scope>NUCLEOTIDE SEQUENCE [LARGE SCALE GENOMIC DNA]</scope>
</reference>
<evidence type="ECO:0000256" key="1">
    <source>
        <dbReference type="SAM" id="MobiDB-lite"/>
    </source>
</evidence>
<dbReference type="STRING" id="1679444.PYTT_1610"/>
<evidence type="ECO:0000313" key="2">
    <source>
        <dbReference type="EMBL" id="SEH90776.1"/>
    </source>
</evidence>
<gene>
    <name evidence="2" type="ORF">PYTT_1610</name>
</gene>